<evidence type="ECO:0000313" key="4">
    <source>
        <dbReference type="Proteomes" id="UP000002630"/>
    </source>
</evidence>
<dbReference type="AlphaFoldDB" id="D7FN28"/>
<feature type="compositionally biased region" description="Basic and acidic residues" evidence="1">
    <location>
        <begin position="301"/>
        <end position="327"/>
    </location>
</feature>
<keyword evidence="2" id="KW-1133">Transmembrane helix</keyword>
<proteinExistence type="predicted"/>
<dbReference type="OrthoDB" id="10313804at2759"/>
<feature type="transmembrane region" description="Helical" evidence="2">
    <location>
        <begin position="227"/>
        <end position="250"/>
    </location>
</feature>
<sequence>MGRGQQQAKLTDTPGEIQRVHFTKTADSNSKTEQLESLCSRAQKLGSLPTTSIERLEKEQNTATLAVGVSRSARSVEVVLENRGRGGEVADDRSLQRRLEVAKMGNELSRQELSEVKEKLAKALNVTRDGGKLGSSIITRHGKAEAWRSRLSRLCSYPRATSTPRQEAEARFEARLVAFIAASNMTSTDRATRAFCPQRKSQLKHTRQGFGSLSAPDKRIEDARLPAWTLVVVAIAAGTMASLLTARVVAPPPGFGSLERMVQEEAGFDNSSTTYHSLGNLPPFTAGSISLSGALSEAAGNEEHVEHSSGPEHEDDRNGGGHADDVAMKHGAIPSETVTDDDTCRGIGHGDLYHIFSNMCFEAEEMNATGNDAADGTGRREEMAPQVLDSEPDLKVVNEGWFLKRIDGAKDLVLLVVFGVATRMFWQRGSG</sequence>
<keyword evidence="2" id="KW-0472">Membrane</keyword>
<keyword evidence="4" id="KW-1185">Reference proteome</keyword>
<evidence type="ECO:0000256" key="2">
    <source>
        <dbReference type="SAM" id="Phobius"/>
    </source>
</evidence>
<dbReference type="Proteomes" id="UP000002630">
    <property type="component" value="Unassembled WGS sequence"/>
</dbReference>
<keyword evidence="2" id="KW-0812">Transmembrane</keyword>
<gene>
    <name evidence="3" type="ORF">Esi_0173_0046</name>
</gene>
<accession>D7FN28</accession>
<protein>
    <submittedName>
        <fullName evidence="3">Uncharacterized protein</fullName>
    </submittedName>
</protein>
<organism evidence="3 4">
    <name type="scientific">Ectocarpus siliculosus</name>
    <name type="common">Brown alga</name>
    <name type="synonym">Conferva siliculosa</name>
    <dbReference type="NCBI Taxonomy" id="2880"/>
    <lineage>
        <taxon>Eukaryota</taxon>
        <taxon>Sar</taxon>
        <taxon>Stramenopiles</taxon>
        <taxon>Ochrophyta</taxon>
        <taxon>PX clade</taxon>
        <taxon>Phaeophyceae</taxon>
        <taxon>Ectocarpales</taxon>
        <taxon>Ectocarpaceae</taxon>
        <taxon>Ectocarpus</taxon>
    </lineage>
</organism>
<feature type="region of interest" description="Disordered" evidence="1">
    <location>
        <begin position="295"/>
        <end position="327"/>
    </location>
</feature>
<name>D7FN28_ECTSI</name>
<reference evidence="3 4" key="1">
    <citation type="journal article" date="2010" name="Nature">
        <title>The Ectocarpus genome and the independent evolution of multicellularity in brown algae.</title>
        <authorList>
            <person name="Cock J.M."/>
            <person name="Sterck L."/>
            <person name="Rouze P."/>
            <person name="Scornet D."/>
            <person name="Allen A.E."/>
            <person name="Amoutzias G."/>
            <person name="Anthouard V."/>
            <person name="Artiguenave F."/>
            <person name="Aury J.M."/>
            <person name="Badger J.H."/>
            <person name="Beszteri B."/>
            <person name="Billiau K."/>
            <person name="Bonnet E."/>
            <person name="Bothwell J.H."/>
            <person name="Bowler C."/>
            <person name="Boyen C."/>
            <person name="Brownlee C."/>
            <person name="Carrano C.J."/>
            <person name="Charrier B."/>
            <person name="Cho G.Y."/>
            <person name="Coelho S.M."/>
            <person name="Collen J."/>
            <person name="Corre E."/>
            <person name="Da Silva C."/>
            <person name="Delage L."/>
            <person name="Delaroque N."/>
            <person name="Dittami S.M."/>
            <person name="Doulbeau S."/>
            <person name="Elias M."/>
            <person name="Farnham G."/>
            <person name="Gachon C.M."/>
            <person name="Gschloessl B."/>
            <person name="Heesch S."/>
            <person name="Jabbari K."/>
            <person name="Jubin C."/>
            <person name="Kawai H."/>
            <person name="Kimura K."/>
            <person name="Kloareg B."/>
            <person name="Kupper F.C."/>
            <person name="Lang D."/>
            <person name="Le Bail A."/>
            <person name="Leblanc C."/>
            <person name="Lerouge P."/>
            <person name="Lohr M."/>
            <person name="Lopez P.J."/>
            <person name="Martens C."/>
            <person name="Maumus F."/>
            <person name="Michel G."/>
            <person name="Miranda-Saavedra D."/>
            <person name="Morales J."/>
            <person name="Moreau H."/>
            <person name="Motomura T."/>
            <person name="Nagasato C."/>
            <person name="Napoli C.A."/>
            <person name="Nelson D.R."/>
            <person name="Nyvall-Collen P."/>
            <person name="Peters A.F."/>
            <person name="Pommier C."/>
            <person name="Potin P."/>
            <person name="Poulain J."/>
            <person name="Quesneville H."/>
            <person name="Read B."/>
            <person name="Rensing S.A."/>
            <person name="Ritter A."/>
            <person name="Rousvoal S."/>
            <person name="Samanta M."/>
            <person name="Samson G."/>
            <person name="Schroeder D.C."/>
            <person name="Segurens B."/>
            <person name="Strittmatter M."/>
            <person name="Tonon T."/>
            <person name="Tregear J.W."/>
            <person name="Valentin K."/>
            <person name="von Dassow P."/>
            <person name="Yamagishi T."/>
            <person name="Van de Peer Y."/>
            <person name="Wincker P."/>
        </authorList>
    </citation>
    <scope>NUCLEOTIDE SEQUENCE [LARGE SCALE GENOMIC DNA]</scope>
    <source>
        <strain evidence="4">Ec32 / CCAP1310/4</strain>
    </source>
</reference>
<evidence type="ECO:0000256" key="1">
    <source>
        <dbReference type="SAM" id="MobiDB-lite"/>
    </source>
</evidence>
<dbReference type="InParanoid" id="D7FN28"/>
<dbReference type="EMBL" id="FN649760">
    <property type="protein sequence ID" value="CBJ30092.1"/>
    <property type="molecule type" value="Genomic_DNA"/>
</dbReference>
<evidence type="ECO:0000313" key="3">
    <source>
        <dbReference type="EMBL" id="CBJ30092.1"/>
    </source>
</evidence>